<proteinExistence type="predicted"/>
<evidence type="ECO:0000313" key="4">
    <source>
        <dbReference type="Proteomes" id="UP000461585"/>
    </source>
</evidence>
<sequence length="410" mass="43612">MENGFCGQCGAGLRAGARFCGSCGAPVEEETGRKKTGGKGWLAATAVLAAVVLLGGSLLLVRWFGRGQEGQGTAPVASRELEGVYAGVCAFEVLENPDAMGTGMTPEEITLLQAVLGKGIPCRVEVAGNALDVHGDIPGMGEMMLLGFFWLDNLENGVLEEEEIMDRAGVEALERRELRVFQDGSGHRLQGSVETVVKGEPGAMLRFSFDVVKGEEQASDRAPSATTPEPAAAAFVPTPGTFYAFTVRYPSGESGVEKKYVGKATREALSTSVGFVPDPETSGLEMAGERVAYLEREDGVHQVQDGVPGEGDEVLWLPHDHAPGTVWETDMGTYTILETGVSLSAGGRRFEGCVVRLYENDAVGYRLTETIAPGHGVVRGEYGPGEAAVELLEISPVDLEHADSLWEQFR</sequence>
<keyword evidence="1" id="KW-0472">Membrane</keyword>
<dbReference type="RefSeq" id="WP_162371495.1">
    <property type="nucleotide sequence ID" value="NZ_JAAEEH010000060.1"/>
</dbReference>
<dbReference type="Proteomes" id="UP000461585">
    <property type="component" value="Unassembled WGS sequence"/>
</dbReference>
<dbReference type="Pfam" id="PF13240">
    <property type="entry name" value="Zn_Ribbon_1"/>
    <property type="match status" value="1"/>
</dbReference>
<feature type="transmembrane region" description="Helical" evidence="1">
    <location>
        <begin position="41"/>
        <end position="61"/>
    </location>
</feature>
<gene>
    <name evidence="3" type="ORF">GXN74_13620</name>
</gene>
<dbReference type="EMBL" id="JAAEEH010000060">
    <property type="protein sequence ID" value="NDL68776.1"/>
    <property type="molecule type" value="Genomic_DNA"/>
</dbReference>
<comment type="caution">
    <text evidence="3">The sequence shown here is derived from an EMBL/GenBank/DDBJ whole genome shotgun (WGS) entry which is preliminary data.</text>
</comment>
<protein>
    <submittedName>
        <fullName evidence="3">Zinc ribbon domain-containing protein</fullName>
    </submittedName>
</protein>
<evidence type="ECO:0000313" key="3">
    <source>
        <dbReference type="EMBL" id="NDL68776.1"/>
    </source>
</evidence>
<keyword evidence="1" id="KW-1133">Transmembrane helix</keyword>
<evidence type="ECO:0000256" key="1">
    <source>
        <dbReference type="SAM" id="Phobius"/>
    </source>
</evidence>
<keyword evidence="4" id="KW-1185">Reference proteome</keyword>
<feature type="domain" description="Zinc-ribbon" evidence="2">
    <location>
        <begin position="5"/>
        <end position="27"/>
    </location>
</feature>
<dbReference type="AlphaFoldDB" id="A0A7X5KN99"/>
<organism evidence="3 4">
    <name type="scientific">Anaerotalea alkaliphila</name>
    <dbReference type="NCBI Taxonomy" id="2662126"/>
    <lineage>
        <taxon>Bacteria</taxon>
        <taxon>Bacillati</taxon>
        <taxon>Bacillota</taxon>
        <taxon>Clostridia</taxon>
        <taxon>Eubacteriales</taxon>
        <taxon>Anaerotalea</taxon>
    </lineage>
</organism>
<evidence type="ECO:0000259" key="2">
    <source>
        <dbReference type="Pfam" id="PF13240"/>
    </source>
</evidence>
<keyword evidence="1" id="KW-0812">Transmembrane</keyword>
<reference evidence="3 4" key="1">
    <citation type="submission" date="2020-01" db="EMBL/GenBank/DDBJ databases">
        <title>Anaeroalcalibacter tamaniensis gen. nov., sp. nov., moderately halophilic strictly anaerobic fermenter bacterium from mud volcano of Taman peninsula.</title>
        <authorList>
            <person name="Frolova A."/>
            <person name="Merkel A.Y."/>
            <person name="Slobodkin A.I."/>
        </authorList>
    </citation>
    <scope>NUCLEOTIDE SEQUENCE [LARGE SCALE GENOMIC DNA]</scope>
    <source>
        <strain evidence="3 4">F-3ap</strain>
    </source>
</reference>
<name>A0A7X5KN99_9FIRM</name>
<dbReference type="InterPro" id="IPR026870">
    <property type="entry name" value="Zinc_ribbon_dom"/>
</dbReference>
<accession>A0A7X5KN99</accession>